<protein>
    <recommendedName>
        <fullName evidence="3">SbsA Ig-like domain-containing protein</fullName>
    </recommendedName>
</protein>
<name>A0A6N7XS90_9FIRM</name>
<sequence length="310" mass="35638">MKLGMRIILFLFSILLIGGFVADTYVSAGGLTEYKILDRKLKDNKKYIWTIEFNQDVDVEYLTKENIYIVNKDGNKLNNINIITDKNIVRLKNSYDYRINEEYTIVIEENLKSTKKINLAKAIKFPFMIRLDRPVAPNSPKSLGRPSSSTIKLEEIKGAEYSIYSIDDILMSELKWQDSNVFVDLKPNKFYRFVARIKETSNNLESDISLISEPIQTNSDSVTVTFVSKVSIGDMIPFGTAKVETNVPNAYSYELIYKLSGGAKEVTPRTVIDVEDQPLFRYTEYIDVNIYDNLGRLIQQFINVKLQKQI</sequence>
<dbReference type="AlphaFoldDB" id="A0A6N7XS90"/>
<accession>A0A6N7XS90</accession>
<reference evidence="1 2" key="1">
    <citation type="submission" date="2019-09" db="EMBL/GenBank/DDBJ databases">
        <title>In-depth cultivation of the pig gut microbiome towards novel bacterial diversity and tailored functional studies.</title>
        <authorList>
            <person name="Wylensek D."/>
            <person name="Hitch T.C.A."/>
            <person name="Clavel T."/>
        </authorList>
    </citation>
    <scope>NUCLEOTIDE SEQUENCE [LARGE SCALE GENOMIC DNA]</scope>
    <source>
        <strain evidence="1 2">WCA3-693-APC-4?</strain>
    </source>
</reference>
<comment type="caution">
    <text evidence="1">The sequence shown here is derived from an EMBL/GenBank/DDBJ whole genome shotgun (WGS) entry which is preliminary data.</text>
</comment>
<dbReference type="RefSeq" id="WP_154439050.1">
    <property type="nucleotide sequence ID" value="NZ_VUNQ01000005.1"/>
</dbReference>
<dbReference type="Proteomes" id="UP000469523">
    <property type="component" value="Unassembled WGS sequence"/>
</dbReference>
<proteinExistence type="predicted"/>
<dbReference type="EMBL" id="VUNQ01000005">
    <property type="protein sequence ID" value="MSU00627.1"/>
    <property type="molecule type" value="Genomic_DNA"/>
</dbReference>
<gene>
    <name evidence="1" type="ORF">FYJ83_03985</name>
</gene>
<evidence type="ECO:0000313" key="1">
    <source>
        <dbReference type="EMBL" id="MSU00627.1"/>
    </source>
</evidence>
<organism evidence="1 2">
    <name type="scientific">Tissierella pigra</name>
    <dbReference type="NCBI Taxonomy" id="2607614"/>
    <lineage>
        <taxon>Bacteria</taxon>
        <taxon>Bacillati</taxon>
        <taxon>Bacillota</taxon>
        <taxon>Tissierellia</taxon>
        <taxon>Tissierellales</taxon>
        <taxon>Tissierellaceae</taxon>
        <taxon>Tissierella</taxon>
    </lineage>
</organism>
<keyword evidence="2" id="KW-1185">Reference proteome</keyword>
<evidence type="ECO:0000313" key="2">
    <source>
        <dbReference type="Proteomes" id="UP000469523"/>
    </source>
</evidence>
<evidence type="ECO:0008006" key="3">
    <source>
        <dbReference type="Google" id="ProtNLM"/>
    </source>
</evidence>